<comment type="caution">
    <text evidence="1">The sequence shown here is derived from an EMBL/GenBank/DDBJ whole genome shotgun (WGS) entry which is preliminary data.</text>
</comment>
<evidence type="ECO:0000313" key="2">
    <source>
        <dbReference type="Proteomes" id="UP000196531"/>
    </source>
</evidence>
<name>A0A1Y5FFC3_9BACT</name>
<dbReference type="EMBL" id="MAAO01000006">
    <property type="protein sequence ID" value="OUR97302.1"/>
    <property type="molecule type" value="Genomic_DNA"/>
</dbReference>
<accession>A0A1Y5FFC3</accession>
<dbReference type="Proteomes" id="UP000196531">
    <property type="component" value="Unassembled WGS sequence"/>
</dbReference>
<gene>
    <name evidence="1" type="ORF">A9Q84_13330</name>
</gene>
<dbReference type="AlphaFoldDB" id="A0A1Y5FFC3"/>
<evidence type="ECO:0000313" key="1">
    <source>
        <dbReference type="EMBL" id="OUR97302.1"/>
    </source>
</evidence>
<organism evidence="1 2">
    <name type="scientific">Halobacteriovorax marinus</name>
    <dbReference type="NCBI Taxonomy" id="97084"/>
    <lineage>
        <taxon>Bacteria</taxon>
        <taxon>Pseudomonadati</taxon>
        <taxon>Bdellovibrionota</taxon>
        <taxon>Bacteriovoracia</taxon>
        <taxon>Bacteriovoracales</taxon>
        <taxon>Halobacteriovoraceae</taxon>
        <taxon>Halobacteriovorax</taxon>
    </lineage>
</organism>
<reference evidence="2" key="1">
    <citation type="journal article" date="2017" name="Proc. Natl. Acad. Sci. U.S.A.">
        <title>Simulation of Deepwater Horizon oil plume reveals substrate specialization within a complex community of hydrocarbon-degraders.</title>
        <authorList>
            <person name="Hu P."/>
            <person name="Dubinsky E.A."/>
            <person name="Probst A.J."/>
            <person name="Wang J."/>
            <person name="Sieber C.M.K."/>
            <person name="Tom L.M."/>
            <person name="Gardinali P."/>
            <person name="Banfield J.F."/>
            <person name="Atlas R.M."/>
            <person name="Andersen G.L."/>
        </authorList>
    </citation>
    <scope>NUCLEOTIDE SEQUENCE [LARGE SCALE GENOMIC DNA]</scope>
</reference>
<protein>
    <submittedName>
        <fullName evidence="1">Uncharacterized protein</fullName>
    </submittedName>
</protein>
<sequence>MLGKTSIIFFLFLVNLVAFASLQSELEMLQNSAANIELHAWDSAQTKVAKQVETGSDSISLTSSALRKPAILKKDQQMLEELPEIFEIKKTRKRSR</sequence>
<proteinExistence type="predicted"/>